<dbReference type="SUPFAM" id="SSF52047">
    <property type="entry name" value="RNI-like"/>
    <property type="match status" value="1"/>
</dbReference>
<dbReference type="SMART" id="SM00256">
    <property type="entry name" value="FBOX"/>
    <property type="match status" value="1"/>
</dbReference>
<dbReference type="InterPro" id="IPR036047">
    <property type="entry name" value="F-box-like_dom_sf"/>
</dbReference>
<evidence type="ECO:0000256" key="1">
    <source>
        <dbReference type="ARBA" id="ARBA00022786"/>
    </source>
</evidence>
<dbReference type="Pfam" id="PF12937">
    <property type="entry name" value="F-box-like"/>
    <property type="match status" value="1"/>
</dbReference>
<protein>
    <submittedName>
        <fullName evidence="4">F-box/LRR-repeat protein 4-like</fullName>
    </submittedName>
</protein>
<reference evidence="4" key="1">
    <citation type="submission" date="2025-08" db="UniProtKB">
        <authorList>
            <consortium name="RefSeq"/>
        </authorList>
    </citation>
    <scope>IDENTIFICATION</scope>
    <source>
        <tissue evidence="4">Whole body</tissue>
    </source>
</reference>
<dbReference type="SUPFAM" id="SSF81383">
    <property type="entry name" value="F-box domain"/>
    <property type="match status" value="1"/>
</dbReference>
<dbReference type="InterPro" id="IPR001810">
    <property type="entry name" value="F-box_dom"/>
</dbReference>
<dbReference type="Gene3D" id="3.80.10.10">
    <property type="entry name" value="Ribonuclease Inhibitor"/>
    <property type="match status" value="1"/>
</dbReference>
<evidence type="ECO:0000313" key="3">
    <source>
        <dbReference type="Proteomes" id="UP000504618"/>
    </source>
</evidence>
<dbReference type="GO" id="GO:0031146">
    <property type="term" value="P:SCF-dependent proteasomal ubiquitin-dependent protein catabolic process"/>
    <property type="evidence" value="ECO:0007669"/>
    <property type="project" value="TreeGrafter"/>
</dbReference>
<feature type="domain" description="F-box" evidence="2">
    <location>
        <begin position="208"/>
        <end position="254"/>
    </location>
</feature>
<dbReference type="InterPro" id="IPR006553">
    <property type="entry name" value="Leu-rich_rpt_Cys-con_subtyp"/>
</dbReference>
<evidence type="ECO:0000313" key="4">
    <source>
        <dbReference type="RefSeq" id="XP_024882311.1"/>
    </source>
</evidence>
<dbReference type="Gene3D" id="1.20.1280.50">
    <property type="match status" value="1"/>
</dbReference>
<dbReference type="CDD" id="cd09917">
    <property type="entry name" value="F-box_SF"/>
    <property type="match status" value="1"/>
</dbReference>
<gene>
    <name evidence="4" type="primary">LOC112461334</name>
</gene>
<dbReference type="GeneID" id="112461334"/>
<dbReference type="Proteomes" id="UP000504618">
    <property type="component" value="Unplaced"/>
</dbReference>
<dbReference type="SMART" id="SM00367">
    <property type="entry name" value="LRR_CC"/>
    <property type="match status" value="2"/>
</dbReference>
<dbReference type="PANTHER" id="PTHR13318">
    <property type="entry name" value="PARTNER OF PAIRED, ISOFORM B-RELATED"/>
    <property type="match status" value="1"/>
</dbReference>
<dbReference type="PROSITE" id="PS50181">
    <property type="entry name" value="FBOX"/>
    <property type="match status" value="1"/>
</dbReference>
<keyword evidence="3" id="KW-1185">Reference proteome</keyword>
<dbReference type="GO" id="GO:0019005">
    <property type="term" value="C:SCF ubiquitin ligase complex"/>
    <property type="evidence" value="ECO:0007669"/>
    <property type="project" value="TreeGrafter"/>
</dbReference>
<dbReference type="Gene3D" id="2.60.40.1730">
    <property type="entry name" value="tricorn interacting facor f3 domain"/>
    <property type="match status" value="1"/>
</dbReference>
<sequence>MVDIEFHEAVYPIRVSIYEIHNPGSVIQIWAQDYSNNRWFKLWDEWSQIVPPTSRLFSPPLLHPCNFKTKMLKLVFKDSLPFSYTMLDAVMLIGTSELIFSNLNESLTNMLKRINCTYSLCHDDVHNLTADVKSAHLDIVYLQENFPKYCIIWRSDTCKSVLKHKKASQEIIPYVQLNGEKNSRHILLKSDSNWTKQMKLSSDKSKELCSLSTLPDEILLKIFKNLDLMTLCRVSEVNRYFNNLIRDPELYTRLNMRSGFLQRPVRPCRYMCDMFCYFTPRCKYLRQLDLTDSNFDVKDLSKFLDNCGMRLTHLRLKNCFVDNQALLKISEICKNLKELDLSYCNPYIDDEGFSYLEKLKSLERLNLSCTRITTKRLCKILQNNQRMRELQFGRFINDAILIELRNSCRDLEVILLNTYDFGHISSKGINALTNCKNLRKVDLFLDYTNPTTESLFRLLSSCQNLQEVYLSRGSMDQNWMSQFSLTGHNLELLAQCKNLEKLYLNHVKLDIGRVTNVLDRTLLDCHIDETNSAFGNAIRVDLPSIIGTDNPDCEIEIEYKTTPQSDALYWLTPAQTGGHPFLLSNNKKLDRVNWDFWFGDDTFPHPNFLTTPPYLTDQMSSLWENKSFGIVTKWIDWDNRVHDVPFPAVTADDMNLCL</sequence>
<dbReference type="AlphaFoldDB" id="A0A6J1QMR4"/>
<dbReference type="InterPro" id="IPR032675">
    <property type="entry name" value="LRR_dom_sf"/>
</dbReference>
<proteinExistence type="predicted"/>
<evidence type="ECO:0000259" key="2">
    <source>
        <dbReference type="PROSITE" id="PS50181"/>
    </source>
</evidence>
<dbReference type="InterPro" id="IPR042097">
    <property type="entry name" value="Aminopeptidase_N-like_N_sf"/>
</dbReference>
<dbReference type="RefSeq" id="XP_024882311.1">
    <property type="nucleotide sequence ID" value="XM_025026543.1"/>
</dbReference>
<keyword evidence="1" id="KW-0833">Ubl conjugation pathway</keyword>
<name>A0A6J1QMR4_9HYME</name>
<organism evidence="3 4">
    <name type="scientific">Temnothorax curvispinosus</name>
    <dbReference type="NCBI Taxonomy" id="300111"/>
    <lineage>
        <taxon>Eukaryota</taxon>
        <taxon>Metazoa</taxon>
        <taxon>Ecdysozoa</taxon>
        <taxon>Arthropoda</taxon>
        <taxon>Hexapoda</taxon>
        <taxon>Insecta</taxon>
        <taxon>Pterygota</taxon>
        <taxon>Neoptera</taxon>
        <taxon>Endopterygota</taxon>
        <taxon>Hymenoptera</taxon>
        <taxon>Apocrita</taxon>
        <taxon>Aculeata</taxon>
        <taxon>Formicoidea</taxon>
        <taxon>Formicidae</taxon>
        <taxon>Myrmicinae</taxon>
        <taxon>Temnothorax</taxon>
    </lineage>
</organism>
<accession>A0A6J1QMR4</accession>
<dbReference type="OrthoDB" id="2153609at2759"/>